<proteinExistence type="predicted"/>
<dbReference type="Proteomes" id="UP000028712">
    <property type="component" value="Unassembled WGS sequence"/>
</dbReference>
<gene>
    <name evidence="3" type="ORF">B0A62_02010</name>
    <name evidence="2" type="ORF">IW20_12320</name>
</gene>
<dbReference type="STRING" id="991.IW20_12320"/>
<accession>A0A086AHF6</accession>
<evidence type="ECO:0000313" key="4">
    <source>
        <dbReference type="Proteomes" id="UP000028712"/>
    </source>
</evidence>
<keyword evidence="5" id="KW-1185">Reference proteome</keyword>
<feature type="chain" id="PRO_5001802827" evidence="1">
    <location>
        <begin position="23"/>
        <end position="787"/>
    </location>
</feature>
<dbReference type="RefSeq" id="WP_035622435.1">
    <property type="nucleotide sequence ID" value="NZ_JBEWQG010000022.1"/>
</dbReference>
<organism evidence="2 4">
    <name type="scientific">Flavobacterium hydatis</name>
    <name type="common">Cytophaga aquatilis</name>
    <dbReference type="NCBI Taxonomy" id="991"/>
    <lineage>
        <taxon>Bacteria</taxon>
        <taxon>Pseudomonadati</taxon>
        <taxon>Bacteroidota</taxon>
        <taxon>Flavobacteriia</taxon>
        <taxon>Flavobacteriales</taxon>
        <taxon>Flavobacteriaceae</taxon>
        <taxon>Flavobacterium</taxon>
    </lineage>
</organism>
<feature type="signal peptide" evidence="1">
    <location>
        <begin position="1"/>
        <end position="22"/>
    </location>
</feature>
<dbReference type="EMBL" id="JPRM01000016">
    <property type="protein sequence ID" value="KFF16120.1"/>
    <property type="molecule type" value="Genomic_DNA"/>
</dbReference>
<evidence type="ECO:0000313" key="2">
    <source>
        <dbReference type="EMBL" id="KFF16120.1"/>
    </source>
</evidence>
<dbReference type="Pfam" id="PF13585">
    <property type="entry name" value="CHU_C"/>
    <property type="match status" value="1"/>
</dbReference>
<dbReference type="NCBIfam" id="NF038133">
    <property type="entry name" value="choice_anch_L"/>
    <property type="match status" value="1"/>
</dbReference>
<reference evidence="2 4" key="1">
    <citation type="submission" date="2014-07" db="EMBL/GenBank/DDBJ databases">
        <title>Genome of Flavobacterium hydatis DSM 2063.</title>
        <authorList>
            <person name="Pipes S.E."/>
            <person name="Stropko S.J."/>
            <person name="Newman J.D."/>
        </authorList>
    </citation>
    <scope>NUCLEOTIDE SEQUENCE [LARGE SCALE GENOMIC DNA]</scope>
    <source>
        <strain evidence="2 4">DSM 2063</strain>
    </source>
</reference>
<dbReference type="OrthoDB" id="9765926at2"/>
<evidence type="ECO:0000256" key="1">
    <source>
        <dbReference type="SAM" id="SignalP"/>
    </source>
</evidence>
<dbReference type="InterPro" id="IPR026341">
    <property type="entry name" value="T9SS_type_B"/>
</dbReference>
<comment type="caution">
    <text evidence="2">The sequence shown here is derived from an EMBL/GenBank/DDBJ whole genome shotgun (WGS) entry which is preliminary data.</text>
</comment>
<evidence type="ECO:0000313" key="3">
    <source>
        <dbReference type="EMBL" id="OXA97656.1"/>
    </source>
</evidence>
<sequence>MESKKIILASLFIFCLGIKANAQYITVDDTKTAQELVEKVLVNSSCATTSDPKASGDNYTTGRKSYAYFTAGTSNFPFKDGVILSTGTSRSSVGPFNKSNGGNSSPLWGGDADLNQALGITTSINATVLEFDFTPLTNFISFNYIFASDEYQSYYPCEYSDGFAFLIKEVGSTDPYKNLAILPNSDFPVSSTTVHPKIEPAEGRKGCPPENEKYFNGYNSTNPISSPINYAAQTVVMKSESDVIAGKTYHIKLVVADDRNIYYDSAIFLEAGSFTSKINLGIDRDTSTDNPVCYGDEVILDTKLGSPAGTNYAYEWYKDGIKDNAATGPTYTVKEDGTYRVNVLMHPTTCEADSEIKIEYAPEIVVTNSSLVQCDIDTDGYTTFNLTKADPLIKNNDPKVTVVYYESLTDAENKLNQIPNPTTYTNTQHIDALPVNGIDQQILYARVENKYGCTKYAELYLKIAGNIVLSPPPIEVCDQDTDGVYEFNLNTQVTPQLLNGLPSGLVVNYYLSESDAITETNRLPNNFNNTIAFDQTIYARILNGPDCYAVTPIKLIVHVFDPINFGDETEYLCKNATIYLSVATGFESYLWNTGSTAASIPVNIAGNYSVTVSDVNGCTKTKKFKVIASDVAVITGTQVKDFSANENSVLIEYTGIGNYEFSLDGENYQDAPLFKGTPAGIYNAFARDKNGCGTTMSAPFYVLDYPRFFTPNGDGYNDTWKVKYLEHLPDYTISIFDRYGKLLKQMNTLSAGWDGTYGGRQLPSDDYWFTLKFVDGTEIKGHFSLKR</sequence>
<dbReference type="EMBL" id="MUGY01000002">
    <property type="protein sequence ID" value="OXA97656.1"/>
    <property type="molecule type" value="Genomic_DNA"/>
</dbReference>
<reference evidence="3 5" key="2">
    <citation type="submission" date="2016-11" db="EMBL/GenBank/DDBJ databases">
        <title>Whole genomes of Flavobacteriaceae.</title>
        <authorList>
            <person name="Stine C."/>
            <person name="Li C."/>
            <person name="Tadesse D."/>
        </authorList>
    </citation>
    <scope>NUCLEOTIDE SEQUENCE [LARGE SCALE GENOMIC DNA]</scope>
    <source>
        <strain evidence="3 5">ATCC 29551</strain>
    </source>
</reference>
<evidence type="ECO:0000313" key="5">
    <source>
        <dbReference type="Proteomes" id="UP000198424"/>
    </source>
</evidence>
<dbReference type="AlphaFoldDB" id="A0A086AHF6"/>
<name>A0A086AHF6_FLAHY</name>
<dbReference type="InterPro" id="IPR049804">
    <property type="entry name" value="Choice_anch_L"/>
</dbReference>
<dbReference type="Proteomes" id="UP000198424">
    <property type="component" value="Unassembled WGS sequence"/>
</dbReference>
<protein>
    <submittedName>
        <fullName evidence="3">T9SS C-terminal target domain-containing protein</fullName>
    </submittedName>
</protein>
<keyword evidence="1" id="KW-0732">Signal</keyword>
<dbReference type="NCBIfam" id="TIGR04131">
    <property type="entry name" value="Bac_Flav_CTERM"/>
    <property type="match status" value="1"/>
</dbReference>
<dbReference type="eggNOG" id="COG3291">
    <property type="taxonomic scope" value="Bacteria"/>
</dbReference>